<dbReference type="AlphaFoldDB" id="E7GAT1"/>
<dbReference type="GO" id="GO:0003677">
    <property type="term" value="F:DNA binding"/>
    <property type="evidence" value="ECO:0007669"/>
    <property type="project" value="UniProtKB-KW"/>
</dbReference>
<dbReference type="Pfam" id="PF01381">
    <property type="entry name" value="HTH_3"/>
    <property type="match status" value="1"/>
</dbReference>
<organism evidence="3 4">
    <name type="scientific">Coprobacillus cateniformis</name>
    <dbReference type="NCBI Taxonomy" id="100884"/>
    <lineage>
        <taxon>Bacteria</taxon>
        <taxon>Bacillati</taxon>
        <taxon>Bacillota</taxon>
        <taxon>Erysipelotrichia</taxon>
        <taxon>Erysipelotrichales</taxon>
        <taxon>Coprobacillaceae</taxon>
        <taxon>Coprobacillus</taxon>
    </lineage>
</organism>
<evidence type="ECO:0000313" key="4">
    <source>
        <dbReference type="Proteomes" id="UP000003157"/>
    </source>
</evidence>
<dbReference type="HOGENOM" id="CLU_066192_17_5_9"/>
<dbReference type="SUPFAM" id="SSF47413">
    <property type="entry name" value="lambda repressor-like DNA-binding domains"/>
    <property type="match status" value="1"/>
</dbReference>
<dbReference type="eggNOG" id="COG1476">
    <property type="taxonomic scope" value="Bacteria"/>
</dbReference>
<comment type="caution">
    <text evidence="3">The sequence shown here is derived from an EMBL/GenBank/DDBJ whole genome shotgun (WGS) entry which is preliminary data.</text>
</comment>
<dbReference type="PANTHER" id="PTHR46558:SF11">
    <property type="entry name" value="HTH-TYPE TRANSCRIPTIONAL REGULATOR XRE"/>
    <property type="match status" value="1"/>
</dbReference>
<evidence type="ECO:0000313" key="3">
    <source>
        <dbReference type="EMBL" id="EFW04747.1"/>
    </source>
</evidence>
<keyword evidence="1" id="KW-0238">DNA-binding</keyword>
<protein>
    <recommendedName>
        <fullName evidence="2">HTH cro/C1-type domain-containing protein</fullName>
    </recommendedName>
</protein>
<feature type="domain" description="HTH cro/C1-type" evidence="2">
    <location>
        <begin position="4"/>
        <end position="58"/>
    </location>
</feature>
<keyword evidence="4" id="KW-1185">Reference proteome</keyword>
<dbReference type="STRING" id="100884.GCA_000269565_01968"/>
<dbReference type="Gene3D" id="1.10.260.40">
    <property type="entry name" value="lambda repressor-like DNA-binding domains"/>
    <property type="match status" value="1"/>
</dbReference>
<dbReference type="CDD" id="cd00093">
    <property type="entry name" value="HTH_XRE"/>
    <property type="match status" value="1"/>
</dbReference>
<dbReference type="Proteomes" id="UP000003157">
    <property type="component" value="Unassembled WGS sequence"/>
</dbReference>
<proteinExistence type="predicted"/>
<sequence length="118" mass="13729">MSKIKELREQCGLTQEEFGDKIGMSQQTVSRIEKNIDSLDIKTLKIISQYFHVPINYIIGEDTKKYNMYVHESSISVLAEYPFINQYLLSLDPEALKHINEALKIQYAKEDNECLILQ</sequence>
<gene>
    <name evidence="3" type="ORF">HMPREF9488_01871</name>
</gene>
<reference evidence="3 4" key="1">
    <citation type="submission" date="2010-12" db="EMBL/GenBank/DDBJ databases">
        <title>The Genome Sequence of Coprobacillus sp. strain 29_1.</title>
        <authorList>
            <consortium name="The Broad Institute Genome Sequencing Platform"/>
            <person name="Earl A."/>
            <person name="Ward D."/>
            <person name="Feldgarden M."/>
            <person name="Gevers D."/>
            <person name="Daigneault M."/>
            <person name="Sibley C.D."/>
            <person name="White A."/>
            <person name="Strauss J."/>
            <person name="Allen-Vercoe E."/>
            <person name="Young S.K."/>
            <person name="Zeng Q."/>
            <person name="Gargeya S."/>
            <person name="Fitzgerald M."/>
            <person name="Haas B."/>
            <person name="Abouelleil A."/>
            <person name="Alvarado L."/>
            <person name="Arachchi H.M."/>
            <person name="Berlin A."/>
            <person name="Brown A."/>
            <person name="Chapman S.B."/>
            <person name="Chen Z."/>
            <person name="Dunbar C."/>
            <person name="Freedman E."/>
            <person name="Gearin G."/>
            <person name="Gellesch M."/>
            <person name="Goldberg J."/>
            <person name="Griggs A."/>
            <person name="Gujja S."/>
            <person name="Heilman E."/>
            <person name="Heiman D."/>
            <person name="Howarth C."/>
            <person name="Larson L."/>
            <person name="Lui A."/>
            <person name="MacDonald P.J.P."/>
            <person name="Mehta T."/>
            <person name="Montmayeur A."/>
            <person name="Murphy C."/>
            <person name="Neiman D."/>
            <person name="Pearson M."/>
            <person name="Priest M."/>
            <person name="Roberts A."/>
            <person name="Saif S."/>
            <person name="Shea T."/>
            <person name="Shenoy N."/>
            <person name="Sisk P."/>
            <person name="Stolte C."/>
            <person name="Sykes S."/>
            <person name="White J."/>
            <person name="Yandava C."/>
            <person name="Nusbaum C."/>
            <person name="Birren B."/>
        </authorList>
    </citation>
    <scope>NUCLEOTIDE SEQUENCE [LARGE SCALE GENOMIC DNA]</scope>
    <source>
        <strain evidence="3 4">29_1</strain>
    </source>
</reference>
<evidence type="ECO:0000256" key="1">
    <source>
        <dbReference type="ARBA" id="ARBA00023125"/>
    </source>
</evidence>
<dbReference type="GeneID" id="78229818"/>
<dbReference type="RefSeq" id="WP_008788973.1">
    <property type="nucleotide sequence ID" value="NZ_AKCB01000001.1"/>
</dbReference>
<name>E7GAT1_9FIRM</name>
<accession>E7GAT1</accession>
<dbReference type="InterPro" id="IPR010982">
    <property type="entry name" value="Lambda_DNA-bd_dom_sf"/>
</dbReference>
<dbReference type="SMART" id="SM00530">
    <property type="entry name" value="HTH_XRE"/>
    <property type="match status" value="1"/>
</dbReference>
<evidence type="ECO:0000259" key="2">
    <source>
        <dbReference type="PROSITE" id="PS50943"/>
    </source>
</evidence>
<dbReference type="PANTHER" id="PTHR46558">
    <property type="entry name" value="TRACRIPTIONAL REGULATORY PROTEIN-RELATED-RELATED"/>
    <property type="match status" value="1"/>
</dbReference>
<dbReference type="PROSITE" id="PS50943">
    <property type="entry name" value="HTH_CROC1"/>
    <property type="match status" value="1"/>
</dbReference>
<dbReference type="EMBL" id="ADKX01000033">
    <property type="protein sequence ID" value="EFW04747.1"/>
    <property type="molecule type" value="Genomic_DNA"/>
</dbReference>
<dbReference type="InterPro" id="IPR001387">
    <property type="entry name" value="Cro/C1-type_HTH"/>
</dbReference>
<dbReference type="OrthoDB" id="9813152at2"/>